<keyword evidence="8" id="KW-0227">DNA damage</keyword>
<dbReference type="Pfam" id="PF02739">
    <property type="entry name" value="5_3_exonuc_N"/>
    <property type="match status" value="1"/>
</dbReference>
<proteinExistence type="inferred from homology"/>
<dbReference type="InterPro" id="IPR020046">
    <property type="entry name" value="5-3_exonucl_a-hlix_arch_N"/>
</dbReference>
<feature type="region of interest" description="Disordered" evidence="16">
    <location>
        <begin position="1"/>
        <end position="31"/>
    </location>
</feature>
<dbReference type="STRING" id="1428644.BIV57_21685"/>
<dbReference type="Gene3D" id="3.30.70.370">
    <property type="match status" value="1"/>
</dbReference>
<evidence type="ECO:0000256" key="5">
    <source>
        <dbReference type="ARBA" id="ARBA00022695"/>
    </source>
</evidence>
<dbReference type="PROSITE" id="PS50862">
    <property type="entry name" value="AA_TRNA_LIGASE_II"/>
    <property type="match status" value="1"/>
</dbReference>
<dbReference type="InterPro" id="IPR029060">
    <property type="entry name" value="PIN-like_dom_sf"/>
</dbReference>
<dbReference type="FunFam" id="1.10.150.20:FF:000002">
    <property type="entry name" value="DNA polymerase I"/>
    <property type="match status" value="1"/>
</dbReference>
<dbReference type="Proteomes" id="UP000243342">
    <property type="component" value="Unassembled WGS sequence"/>
</dbReference>
<evidence type="ECO:0000256" key="2">
    <source>
        <dbReference type="ARBA" id="ARBA00012417"/>
    </source>
</evidence>
<keyword evidence="19" id="KW-1185">Reference proteome</keyword>
<accession>A0A1J7B9W9</accession>
<dbReference type="SMART" id="SM00482">
    <property type="entry name" value="POLAc"/>
    <property type="match status" value="1"/>
</dbReference>
<dbReference type="SUPFAM" id="SSF47807">
    <property type="entry name" value="5' to 3' exonuclease, C-terminal subdomain"/>
    <property type="match status" value="1"/>
</dbReference>
<dbReference type="Gene3D" id="3.40.50.1010">
    <property type="entry name" value="5'-nuclease"/>
    <property type="match status" value="1"/>
</dbReference>
<comment type="function">
    <text evidence="15">In addition to polymerase activity, this DNA polymerase exhibits 3'-5' and 5'-3' exonuclease activity.</text>
</comment>
<evidence type="ECO:0000256" key="16">
    <source>
        <dbReference type="SAM" id="MobiDB-lite"/>
    </source>
</evidence>
<evidence type="ECO:0000256" key="11">
    <source>
        <dbReference type="ARBA" id="ARBA00022932"/>
    </source>
</evidence>
<dbReference type="CDD" id="cd08637">
    <property type="entry name" value="DNA_pol_A_pol_I_C"/>
    <property type="match status" value="1"/>
</dbReference>
<dbReference type="FunFam" id="1.10.150.20:FF:000003">
    <property type="entry name" value="DNA polymerase I"/>
    <property type="match status" value="1"/>
</dbReference>
<dbReference type="InterPro" id="IPR020045">
    <property type="entry name" value="DNA_polI_H3TH"/>
</dbReference>
<gene>
    <name evidence="18" type="ORF">BIV57_21685</name>
</gene>
<dbReference type="Gene3D" id="1.20.1060.10">
    <property type="entry name" value="Taq DNA Polymerase, Chain T, domain 4"/>
    <property type="match status" value="1"/>
</dbReference>
<protein>
    <recommendedName>
        <fullName evidence="3">DNA polymerase I</fullName>
        <ecNumber evidence="2">2.7.7.7</ecNumber>
    </recommendedName>
</protein>
<evidence type="ECO:0000259" key="17">
    <source>
        <dbReference type="PROSITE" id="PS50862"/>
    </source>
</evidence>
<evidence type="ECO:0000256" key="13">
    <source>
        <dbReference type="ARBA" id="ARBA00023204"/>
    </source>
</evidence>
<dbReference type="EC" id="2.7.7.7" evidence="2"/>
<keyword evidence="11" id="KW-0239">DNA-directed DNA polymerase</keyword>
<reference evidence="18 19" key="1">
    <citation type="submission" date="2016-10" db="EMBL/GenBank/DDBJ databases">
        <title>Genome sequence of Streptomyces gilvigriseus MUSC 26.</title>
        <authorList>
            <person name="Lee L.-H."/>
            <person name="Ser H.-L."/>
        </authorList>
    </citation>
    <scope>NUCLEOTIDE SEQUENCE [LARGE SCALE GENOMIC DNA]</scope>
    <source>
        <strain evidence="18 19">MUSC 26</strain>
    </source>
</reference>
<feature type="compositionally biased region" description="Basic and acidic residues" evidence="16">
    <location>
        <begin position="1"/>
        <end position="21"/>
    </location>
</feature>
<dbReference type="FunFam" id="3.40.50.1010:FF:000001">
    <property type="entry name" value="DNA polymerase I"/>
    <property type="match status" value="1"/>
</dbReference>
<keyword evidence="12" id="KW-0238">DNA-binding</keyword>
<dbReference type="SUPFAM" id="SSF53098">
    <property type="entry name" value="Ribonuclease H-like"/>
    <property type="match status" value="1"/>
</dbReference>
<keyword evidence="7" id="KW-0540">Nuclease</keyword>
<dbReference type="GO" id="GO:0008409">
    <property type="term" value="F:5'-3' exonuclease activity"/>
    <property type="evidence" value="ECO:0007669"/>
    <property type="project" value="InterPro"/>
</dbReference>
<dbReference type="PRINTS" id="PR00868">
    <property type="entry name" value="DNAPOLI"/>
</dbReference>
<comment type="catalytic activity">
    <reaction evidence="14">
        <text>DNA(n) + a 2'-deoxyribonucleoside 5'-triphosphate = DNA(n+1) + diphosphate</text>
        <dbReference type="Rhea" id="RHEA:22508"/>
        <dbReference type="Rhea" id="RHEA-COMP:17339"/>
        <dbReference type="Rhea" id="RHEA-COMP:17340"/>
        <dbReference type="ChEBI" id="CHEBI:33019"/>
        <dbReference type="ChEBI" id="CHEBI:61560"/>
        <dbReference type="ChEBI" id="CHEBI:173112"/>
        <dbReference type="EC" id="2.7.7.7"/>
    </reaction>
</comment>
<sequence length="968" mass="105357">MAAKAAPRDGKMAEKKADAKKAGGGGAGGDRPRLMLLDGHSMAYRAFYALKEGGMTTSVGQPTFAVYGFASMLANTLRDERPTHFAVAFDVSRRTFRTEEFPEYKANRAETPDEFRSQVELINEMLDAMNVPHLALEGFEADDIIATLATEAAADGYEVFIVTGDRDALQLVTDDVTVLYPTRGVSELTRFTPAKVEEKYGLTPAQYPDFAALRGDPSDNLPGIPKVGEKTATKWIVQYGSLQELVEHADEIKGVVGTNLRDNLDSVLRNRRLTELVRDVELELGPGELARKPFDRQALDVLMDALEFRNDNFRGRVLAVDPAGLGAEAAAAETAEAGPSIAGRALAPGELAGWLQEHGGERVAVAADYTWELGAGDVAEVALAVGSGPAAAFRPERLDGADESALTAWLADAGRKKAVHLGKHLVRVFAERGWPLAGVEIDTALASYLDEPGARPFETDPPGRHRRDRAGRIRFDKSKRQLTELEVLVEDVLHRELPRAAALGAAGNLTEEDGQQAFDFDAAEQEEGANDRAASEALMLEARAVSDLADHFGAKLAGSNALELMRDLELPLGDVLVGMERVGIAADRPALERLVEQYQAEADQAVAEAHKVVGHPLNLGSPKQLQEVLFEELGLPKTKKTKTGYTTDADALAWLAGQTDNELPVIVLRHRDRNRLKTTVEGLIKTVAPDGRIHTTFNQMVAATGRLSSTDPNLQNIPVRTEDGRHIRRAFVVGEGYESLLTADYSQIELRVMAHVSEDAGLLEAFRSGEDLHNAVASQVFGVPPEKVDAEMRRKIKAMSYGLAYGLSAFGLSGQLGVSAEEARTLMDTYFERFGGVRDYLRRVVDEARATGFTETLLGRRRYLPDLNSDNRQRREMAERMALNAPIQGSAADIVKLAMLKVDRALAGEGLRSRMLLQVHDEIVVEVAPGEREAVERLVRKEMSGAYPLKAPLDVSVGDGANWEDAAH</sequence>
<comment type="similarity">
    <text evidence="1">Belongs to the DNA polymerase type-A family.</text>
</comment>
<keyword evidence="4" id="KW-0808">Transferase</keyword>
<dbReference type="SUPFAM" id="SSF88723">
    <property type="entry name" value="PIN domain-like"/>
    <property type="match status" value="1"/>
</dbReference>
<dbReference type="Gene3D" id="3.30.420.10">
    <property type="entry name" value="Ribonuclease H-like superfamily/Ribonuclease H"/>
    <property type="match status" value="1"/>
</dbReference>
<dbReference type="Pfam" id="PF01367">
    <property type="entry name" value="5_3_exonuc"/>
    <property type="match status" value="1"/>
</dbReference>
<evidence type="ECO:0000256" key="9">
    <source>
        <dbReference type="ARBA" id="ARBA00022801"/>
    </source>
</evidence>
<dbReference type="InterPro" id="IPR036397">
    <property type="entry name" value="RNaseH_sf"/>
</dbReference>
<dbReference type="CDD" id="cd09859">
    <property type="entry name" value="PIN_53EXO"/>
    <property type="match status" value="1"/>
</dbReference>
<dbReference type="InterPro" id="IPR012337">
    <property type="entry name" value="RNaseH-like_sf"/>
</dbReference>
<evidence type="ECO:0000256" key="14">
    <source>
        <dbReference type="ARBA" id="ARBA00049244"/>
    </source>
</evidence>
<dbReference type="GO" id="GO:0003887">
    <property type="term" value="F:DNA-directed DNA polymerase activity"/>
    <property type="evidence" value="ECO:0007669"/>
    <property type="project" value="UniProtKB-KW"/>
</dbReference>
<comment type="caution">
    <text evidence="18">The sequence shown here is derived from an EMBL/GenBank/DDBJ whole genome shotgun (WGS) entry which is preliminary data.</text>
</comment>
<dbReference type="AlphaFoldDB" id="A0A1J7B9W9"/>
<keyword evidence="9" id="KW-0378">Hydrolase</keyword>
<dbReference type="InterPro" id="IPR043502">
    <property type="entry name" value="DNA/RNA_pol_sf"/>
</dbReference>
<dbReference type="GO" id="GO:0006261">
    <property type="term" value="P:DNA-templated DNA replication"/>
    <property type="evidence" value="ECO:0007669"/>
    <property type="project" value="InterPro"/>
</dbReference>
<dbReference type="NCBIfam" id="NF004397">
    <property type="entry name" value="PRK05755.1"/>
    <property type="match status" value="1"/>
</dbReference>
<dbReference type="EMBL" id="MLCF01000156">
    <property type="protein sequence ID" value="OIV35406.1"/>
    <property type="molecule type" value="Genomic_DNA"/>
</dbReference>
<dbReference type="CDD" id="cd06140">
    <property type="entry name" value="DNA_polA_I_Bacillus_like_exo"/>
    <property type="match status" value="1"/>
</dbReference>
<dbReference type="InterPro" id="IPR002421">
    <property type="entry name" value="5-3_exonuclease"/>
</dbReference>
<keyword evidence="13" id="KW-0234">DNA repair</keyword>
<dbReference type="CDD" id="cd09898">
    <property type="entry name" value="H3TH_53EXO"/>
    <property type="match status" value="1"/>
</dbReference>
<keyword evidence="6" id="KW-0235">DNA replication</keyword>
<keyword evidence="10" id="KW-0269">Exonuclease</keyword>
<dbReference type="InterPro" id="IPR006195">
    <property type="entry name" value="aa-tRNA-synth_II"/>
</dbReference>
<organism evidence="18 19">
    <name type="scientific">Mangrovactinospora gilvigrisea</name>
    <dbReference type="NCBI Taxonomy" id="1428644"/>
    <lineage>
        <taxon>Bacteria</taxon>
        <taxon>Bacillati</taxon>
        <taxon>Actinomycetota</taxon>
        <taxon>Actinomycetes</taxon>
        <taxon>Kitasatosporales</taxon>
        <taxon>Streptomycetaceae</taxon>
        <taxon>Mangrovactinospora</taxon>
    </lineage>
</organism>
<dbReference type="PANTHER" id="PTHR10133">
    <property type="entry name" value="DNA POLYMERASE I"/>
    <property type="match status" value="1"/>
</dbReference>
<evidence type="ECO:0000313" key="18">
    <source>
        <dbReference type="EMBL" id="OIV35406.1"/>
    </source>
</evidence>
<evidence type="ECO:0000256" key="4">
    <source>
        <dbReference type="ARBA" id="ARBA00022679"/>
    </source>
</evidence>
<dbReference type="InterPro" id="IPR008918">
    <property type="entry name" value="HhH2"/>
</dbReference>
<dbReference type="InterPro" id="IPR002298">
    <property type="entry name" value="DNA_polymerase_A"/>
</dbReference>
<dbReference type="InterPro" id="IPR001098">
    <property type="entry name" value="DNA-dir_DNA_pol_A_palm_dom"/>
</dbReference>
<dbReference type="GO" id="GO:0003677">
    <property type="term" value="F:DNA binding"/>
    <property type="evidence" value="ECO:0007669"/>
    <property type="project" value="UniProtKB-KW"/>
</dbReference>
<keyword evidence="5" id="KW-0548">Nucleotidyltransferase</keyword>
<dbReference type="SMART" id="SM00475">
    <property type="entry name" value="53EXOc"/>
    <property type="match status" value="1"/>
</dbReference>
<evidence type="ECO:0000256" key="1">
    <source>
        <dbReference type="ARBA" id="ARBA00007705"/>
    </source>
</evidence>
<evidence type="ECO:0000313" key="19">
    <source>
        <dbReference type="Proteomes" id="UP000243342"/>
    </source>
</evidence>
<name>A0A1J7B9W9_9ACTN</name>
<evidence type="ECO:0000256" key="10">
    <source>
        <dbReference type="ARBA" id="ARBA00022839"/>
    </source>
</evidence>
<dbReference type="FunFam" id="1.20.1060.10:FF:000001">
    <property type="entry name" value="DNA polymerase I"/>
    <property type="match status" value="1"/>
</dbReference>
<evidence type="ECO:0000256" key="12">
    <source>
        <dbReference type="ARBA" id="ARBA00023125"/>
    </source>
</evidence>
<evidence type="ECO:0000256" key="7">
    <source>
        <dbReference type="ARBA" id="ARBA00022722"/>
    </source>
</evidence>
<dbReference type="PANTHER" id="PTHR10133:SF27">
    <property type="entry name" value="DNA POLYMERASE NU"/>
    <property type="match status" value="1"/>
</dbReference>
<dbReference type="InterPro" id="IPR036279">
    <property type="entry name" value="5-3_exonuclease_C_sf"/>
</dbReference>
<evidence type="ECO:0000256" key="3">
    <source>
        <dbReference type="ARBA" id="ARBA00020311"/>
    </source>
</evidence>
<dbReference type="Gene3D" id="1.10.150.20">
    <property type="entry name" value="5' to 3' exonuclease, C-terminal subdomain"/>
    <property type="match status" value="2"/>
</dbReference>
<evidence type="ECO:0000256" key="8">
    <source>
        <dbReference type="ARBA" id="ARBA00022763"/>
    </source>
</evidence>
<dbReference type="Pfam" id="PF00476">
    <property type="entry name" value="DNA_pol_A"/>
    <property type="match status" value="1"/>
</dbReference>
<evidence type="ECO:0000256" key="6">
    <source>
        <dbReference type="ARBA" id="ARBA00022705"/>
    </source>
</evidence>
<feature type="domain" description="Aminoacyl-transfer RNA synthetases class-II family profile" evidence="17">
    <location>
        <begin position="74"/>
        <end position="582"/>
    </location>
</feature>
<dbReference type="SUPFAM" id="SSF56672">
    <property type="entry name" value="DNA/RNA polymerases"/>
    <property type="match status" value="1"/>
</dbReference>
<dbReference type="GO" id="GO:0006302">
    <property type="term" value="P:double-strand break repair"/>
    <property type="evidence" value="ECO:0007669"/>
    <property type="project" value="TreeGrafter"/>
</dbReference>
<dbReference type="SMART" id="SM00279">
    <property type="entry name" value="HhH2"/>
    <property type="match status" value="1"/>
</dbReference>
<evidence type="ECO:0000256" key="15">
    <source>
        <dbReference type="ARBA" id="ARBA00053603"/>
    </source>
</evidence>